<dbReference type="InterPro" id="IPR018189">
    <property type="entry name" value="Phosphoglucose_isomerase_CS"/>
</dbReference>
<dbReference type="CDD" id="cd05016">
    <property type="entry name" value="SIS_PGI_2"/>
    <property type="match status" value="1"/>
</dbReference>
<dbReference type="PROSITE" id="PS51463">
    <property type="entry name" value="P_GLUCOSE_ISOMERASE_3"/>
    <property type="match status" value="1"/>
</dbReference>
<organism evidence="9">
    <name type="scientific">hot springs metagenome</name>
    <dbReference type="NCBI Taxonomy" id="433727"/>
    <lineage>
        <taxon>unclassified sequences</taxon>
        <taxon>metagenomes</taxon>
        <taxon>ecological metagenomes</taxon>
    </lineage>
</organism>
<dbReference type="SUPFAM" id="SSF53697">
    <property type="entry name" value="SIS domain"/>
    <property type="match status" value="1"/>
</dbReference>
<comment type="similarity">
    <text evidence="2">Belongs to the GPI family.</text>
</comment>
<evidence type="ECO:0000256" key="2">
    <source>
        <dbReference type="ARBA" id="ARBA00006604"/>
    </source>
</evidence>
<dbReference type="GO" id="GO:0005829">
    <property type="term" value="C:cytosol"/>
    <property type="evidence" value="ECO:0007669"/>
    <property type="project" value="TreeGrafter"/>
</dbReference>
<dbReference type="InterPro" id="IPR046348">
    <property type="entry name" value="SIS_dom_sf"/>
</dbReference>
<reference evidence="9" key="1">
    <citation type="submission" date="2019-10" db="EMBL/GenBank/DDBJ databases">
        <title>Metagenomic sequencing of thiosulfate-disproportionating enrichment culture.</title>
        <authorList>
            <person name="Umezawa K."/>
            <person name="Kojima H."/>
            <person name="Fukui M."/>
        </authorList>
    </citation>
    <scope>NUCLEOTIDE SEQUENCE</scope>
    <source>
        <strain evidence="9">45J</strain>
    </source>
</reference>
<keyword evidence="5" id="KW-0963">Cytoplasm</keyword>
<dbReference type="EMBL" id="BLAB01000001">
    <property type="protein sequence ID" value="GER93713.1"/>
    <property type="molecule type" value="Genomic_DNA"/>
</dbReference>
<dbReference type="Gene3D" id="3.40.50.10490">
    <property type="entry name" value="Glucose-6-phosphate isomerase like protein, domain 1"/>
    <property type="match status" value="2"/>
</dbReference>
<keyword evidence="4" id="KW-0312">Gluconeogenesis</keyword>
<dbReference type="PROSITE" id="PS00174">
    <property type="entry name" value="P_GLUCOSE_ISOMERASE_2"/>
    <property type="match status" value="1"/>
</dbReference>
<dbReference type="FunFam" id="3.40.50.10490:FF:000016">
    <property type="entry name" value="Glucose-6-phosphate isomerase"/>
    <property type="match status" value="1"/>
</dbReference>
<evidence type="ECO:0000256" key="4">
    <source>
        <dbReference type="ARBA" id="ARBA00022432"/>
    </source>
</evidence>
<sequence length="441" mass="49675">MIRIDFSNLMQGAIGKNGLTDDDFKSIDTKKITEIIKTRKYPELEFLDLHNADTSKIKQLGKYAGRFENFLLLGIGGSALGPRSILEALSPFHNFKNKPRVFIYDNVDPLTLKNMLEVIDLKKTVVNVITKSGSTAETIASFMIIWKKLQEQSLKIQEHIIVTTDPEKGNLRKIVKDYSLMSLPIPQGVGGRYSVLSAVGLLLAEAIGISSDTLLNGAKDIHDKCMNTDLWQNPAYLFSSGLYLMQKIKSKNITVMIPYADRLKPFSEWFCQLWAESLGKDGKGLTPYPSVGTTDQHSQLQLWMQGPEDKVVVFLSIEDYGVDVNIPEIFLDMEGLSYLSGHSLGELIRIEQEASEIALAKNGRPCITIKIPKIDAYYLGQLFHFFEIATAVAGFLYDINPFNQPGVEEGKNLTYAMMGKKGYEAKREEFIEYRQRKRFEA</sequence>
<evidence type="ECO:0000256" key="5">
    <source>
        <dbReference type="ARBA" id="ARBA00022490"/>
    </source>
</evidence>
<keyword evidence="7 9" id="KW-0413">Isomerase</keyword>
<dbReference type="GO" id="GO:0006094">
    <property type="term" value="P:gluconeogenesis"/>
    <property type="evidence" value="ECO:0007669"/>
    <property type="project" value="UniProtKB-KW"/>
</dbReference>
<dbReference type="PRINTS" id="PR00662">
    <property type="entry name" value="G6PISOMERASE"/>
</dbReference>
<dbReference type="GO" id="GO:0004347">
    <property type="term" value="F:glucose-6-phosphate isomerase activity"/>
    <property type="evidence" value="ECO:0007669"/>
    <property type="project" value="UniProtKB-EC"/>
</dbReference>
<evidence type="ECO:0000256" key="1">
    <source>
        <dbReference type="ARBA" id="ARBA00004926"/>
    </source>
</evidence>
<dbReference type="AlphaFoldDB" id="A0A5J4L1S7"/>
<dbReference type="GO" id="GO:0006096">
    <property type="term" value="P:glycolytic process"/>
    <property type="evidence" value="ECO:0007669"/>
    <property type="project" value="UniProtKB-UniPathway"/>
</dbReference>
<accession>A0A5J4L1S7</accession>
<dbReference type="CDD" id="cd05015">
    <property type="entry name" value="SIS_PGI_1"/>
    <property type="match status" value="1"/>
</dbReference>
<evidence type="ECO:0000256" key="3">
    <source>
        <dbReference type="ARBA" id="ARBA00011952"/>
    </source>
</evidence>
<proteinExistence type="inferred from homology"/>
<comment type="caution">
    <text evidence="9">The sequence shown here is derived from an EMBL/GenBank/DDBJ whole genome shotgun (WGS) entry which is preliminary data.</text>
</comment>
<dbReference type="Pfam" id="PF00342">
    <property type="entry name" value="PGI"/>
    <property type="match status" value="1"/>
</dbReference>
<dbReference type="UniPathway" id="UPA00109">
    <property type="reaction ID" value="UER00181"/>
</dbReference>
<dbReference type="InterPro" id="IPR035476">
    <property type="entry name" value="SIS_PGI_1"/>
</dbReference>
<comment type="pathway">
    <text evidence="1">Carbohydrate degradation; glycolysis; D-glyceraldehyde 3-phosphate and glycerone phosphate from D-glucose: step 2/4.</text>
</comment>
<name>A0A5J4L1S7_9ZZZZ</name>
<dbReference type="GO" id="GO:0048029">
    <property type="term" value="F:monosaccharide binding"/>
    <property type="evidence" value="ECO:0007669"/>
    <property type="project" value="TreeGrafter"/>
</dbReference>
<dbReference type="InterPro" id="IPR001672">
    <property type="entry name" value="G6P_Isomerase"/>
</dbReference>
<evidence type="ECO:0000256" key="6">
    <source>
        <dbReference type="ARBA" id="ARBA00023152"/>
    </source>
</evidence>
<evidence type="ECO:0000313" key="9">
    <source>
        <dbReference type="EMBL" id="GER93713.1"/>
    </source>
</evidence>
<evidence type="ECO:0000256" key="7">
    <source>
        <dbReference type="ARBA" id="ARBA00023235"/>
    </source>
</evidence>
<dbReference type="GO" id="GO:0097367">
    <property type="term" value="F:carbohydrate derivative binding"/>
    <property type="evidence" value="ECO:0007669"/>
    <property type="project" value="InterPro"/>
</dbReference>
<keyword evidence="6" id="KW-0324">Glycolysis</keyword>
<comment type="catalytic activity">
    <reaction evidence="8">
        <text>alpha-D-glucose 6-phosphate = beta-D-fructose 6-phosphate</text>
        <dbReference type="Rhea" id="RHEA:11816"/>
        <dbReference type="ChEBI" id="CHEBI:57634"/>
        <dbReference type="ChEBI" id="CHEBI:58225"/>
        <dbReference type="EC" id="5.3.1.9"/>
    </reaction>
</comment>
<dbReference type="InterPro" id="IPR035482">
    <property type="entry name" value="SIS_PGI_2"/>
</dbReference>
<dbReference type="HAMAP" id="MF_00473">
    <property type="entry name" value="G6P_isomerase"/>
    <property type="match status" value="1"/>
</dbReference>
<dbReference type="PANTHER" id="PTHR11469">
    <property type="entry name" value="GLUCOSE-6-PHOSPHATE ISOMERASE"/>
    <property type="match status" value="1"/>
</dbReference>
<evidence type="ECO:0000256" key="8">
    <source>
        <dbReference type="ARBA" id="ARBA00029321"/>
    </source>
</evidence>
<dbReference type="EC" id="5.3.1.9" evidence="3"/>
<dbReference type="PANTHER" id="PTHR11469:SF1">
    <property type="entry name" value="GLUCOSE-6-PHOSPHATE ISOMERASE"/>
    <property type="match status" value="1"/>
</dbReference>
<gene>
    <name evidence="9" type="ORF">A45J_1469</name>
</gene>
<protein>
    <recommendedName>
        <fullName evidence="3">glucose-6-phosphate isomerase</fullName>
        <ecNumber evidence="3">5.3.1.9</ecNumber>
    </recommendedName>
</protein>
<dbReference type="GO" id="GO:0051156">
    <property type="term" value="P:glucose 6-phosphate metabolic process"/>
    <property type="evidence" value="ECO:0007669"/>
    <property type="project" value="TreeGrafter"/>
</dbReference>